<dbReference type="SUPFAM" id="SSF46894">
    <property type="entry name" value="C-terminal effector domain of the bipartite response regulators"/>
    <property type="match status" value="1"/>
</dbReference>
<dbReference type="PROSITE" id="PS00622">
    <property type="entry name" value="HTH_LUXR_1"/>
    <property type="match status" value="1"/>
</dbReference>
<dbReference type="InterPro" id="IPR036388">
    <property type="entry name" value="WH-like_DNA-bd_sf"/>
</dbReference>
<name>A0A7I7PBC3_9MYCO</name>
<dbReference type="GO" id="GO:0003677">
    <property type="term" value="F:DNA binding"/>
    <property type="evidence" value="ECO:0007669"/>
    <property type="project" value="InterPro"/>
</dbReference>
<evidence type="ECO:0000313" key="5">
    <source>
        <dbReference type="Proteomes" id="UP000466894"/>
    </source>
</evidence>
<evidence type="ECO:0000256" key="2">
    <source>
        <dbReference type="ARBA" id="ARBA00022840"/>
    </source>
</evidence>
<keyword evidence="2" id="KW-0067">ATP-binding</keyword>
<dbReference type="InterPro" id="IPR016032">
    <property type="entry name" value="Sig_transdc_resp-reg_C-effctor"/>
</dbReference>
<dbReference type="GO" id="GO:0004016">
    <property type="term" value="F:adenylate cyclase activity"/>
    <property type="evidence" value="ECO:0007669"/>
    <property type="project" value="TreeGrafter"/>
</dbReference>
<dbReference type="Pfam" id="PF00196">
    <property type="entry name" value="GerE"/>
    <property type="match status" value="1"/>
</dbReference>
<dbReference type="Gene3D" id="1.25.40.10">
    <property type="entry name" value="Tetratricopeptide repeat domain"/>
    <property type="match status" value="2"/>
</dbReference>
<dbReference type="Gene3D" id="1.10.10.10">
    <property type="entry name" value="Winged helix-like DNA-binding domain superfamily/Winged helix DNA-binding domain"/>
    <property type="match status" value="1"/>
</dbReference>
<gene>
    <name evidence="4" type="ORF">MNVI_11470</name>
</gene>
<dbReference type="Pfam" id="PF13191">
    <property type="entry name" value="AAA_16"/>
    <property type="match status" value="1"/>
</dbReference>
<dbReference type="Proteomes" id="UP000466894">
    <property type="component" value="Chromosome"/>
</dbReference>
<dbReference type="InterPro" id="IPR000792">
    <property type="entry name" value="Tscrpt_reg_LuxR_C"/>
</dbReference>
<evidence type="ECO:0000313" key="4">
    <source>
        <dbReference type="EMBL" id="BBY05829.1"/>
    </source>
</evidence>
<dbReference type="EMBL" id="AP022583">
    <property type="protein sequence ID" value="BBY05829.1"/>
    <property type="molecule type" value="Genomic_DNA"/>
</dbReference>
<dbReference type="InterPro" id="IPR027417">
    <property type="entry name" value="P-loop_NTPase"/>
</dbReference>
<dbReference type="GO" id="GO:0006355">
    <property type="term" value="P:regulation of DNA-templated transcription"/>
    <property type="evidence" value="ECO:0007669"/>
    <property type="project" value="InterPro"/>
</dbReference>
<reference evidence="4 5" key="1">
    <citation type="journal article" date="2019" name="Emerg. Microbes Infect.">
        <title>Comprehensive subspecies identification of 175 nontuberculous mycobacteria species based on 7547 genomic profiles.</title>
        <authorList>
            <person name="Matsumoto Y."/>
            <person name="Kinjo T."/>
            <person name="Motooka D."/>
            <person name="Nabeya D."/>
            <person name="Jung N."/>
            <person name="Uechi K."/>
            <person name="Horii T."/>
            <person name="Iida T."/>
            <person name="Fujita J."/>
            <person name="Nakamura S."/>
        </authorList>
    </citation>
    <scope>NUCLEOTIDE SEQUENCE [LARGE SCALE GENOMIC DNA]</scope>
    <source>
        <strain evidence="4 5">JCM 16367</strain>
    </source>
</reference>
<dbReference type="PRINTS" id="PR00038">
    <property type="entry name" value="HTHLUXR"/>
</dbReference>
<sequence>MCVDAPAMIGVVAEGAGNRSVENRAVADFLIAAAAQPSVLVIDGEAGIGKTTLWLAAIERARERGFRVLSAAAGQVESILAYAAVADLLSDVESALLTALPDVQRIALERVLLRSNGDGPATDQRVVAAAFLNVVEGLAAATPVLIAIDDVQWLDSSSKNVVAFAIRRLRGPVGALLTERIESDIENASWLQLNKPNGVERIRVRPLTLGGLHTLFLEKLGRSFPRPTMVRIAELSGGNPFYALELARAIGNRSPESDAALPATLAGLVRARIGRLEEDARDVLLAAACTAEPTVDLLARATGAGVERTVELLEEPESHDIIRIDGNRVHFSHPLLARSVYTDAGPARRRRMHRALADVVTLPELRARHLGLATTRADPETLRALDEAADAALARGAPAAAAELIELAIRLGGDTSSRRIRAAQHRFQAGDTERAQAVLAPTIDAMEPGPLRAIAFDLLAGMRMYDNSFLQAADRLEAALDDAKSNPVVLVQTLLMLSFVQLNSNEYGESLQHARQAVTVAEGLDISTLTSQALAMWVRASFTYGQGFDEAALRRALELEDPHIDVPIPFRASAINALILACTGRLEEAAAQMRAIRQHCVERGAEGDIVAIAGYSVWADIWQGRFGDAAKAADDAVERAEQLGGDHVLVIPLSVRAAVAAYTGRERDARADARAALTAQRGGSPRLPGYWPAMALAFLEVSLGRYAEALTTLQPVLSVFITIPGTEILSAWYIPDAVEAMIALGKFDDAEPLIEALERNGRRLDRAWMLAVGARCRSMSLAARGDVVAAEQIAQQAMTEHQRLPMPFERARTQLLLGQLQRRRRRKEAAAATLHEALSAFEAMGTPLWGERARAELARTKVSHARDPGLTPTEQRVAELAASGMTNRDVAAALFISPKTVEHNLSRVYRKLGIRSRAELGQWIKQRNVREIPDSPGASAH</sequence>
<evidence type="ECO:0000259" key="3">
    <source>
        <dbReference type="PROSITE" id="PS50043"/>
    </source>
</evidence>
<keyword evidence="1" id="KW-0547">Nucleotide-binding</keyword>
<dbReference type="CDD" id="cd06170">
    <property type="entry name" value="LuxR_C_like"/>
    <property type="match status" value="1"/>
</dbReference>
<dbReference type="SMART" id="SM00421">
    <property type="entry name" value="HTH_LUXR"/>
    <property type="match status" value="1"/>
</dbReference>
<dbReference type="PANTHER" id="PTHR16305">
    <property type="entry name" value="TESTICULAR SOLUBLE ADENYLYL CYCLASE"/>
    <property type="match status" value="1"/>
</dbReference>
<dbReference type="PANTHER" id="PTHR16305:SF35">
    <property type="entry name" value="TRANSCRIPTIONAL ACTIVATOR DOMAIN"/>
    <property type="match status" value="1"/>
</dbReference>
<dbReference type="AlphaFoldDB" id="A0A7I7PBC3"/>
<dbReference type="GO" id="GO:0005524">
    <property type="term" value="F:ATP binding"/>
    <property type="evidence" value="ECO:0007669"/>
    <property type="project" value="UniProtKB-KW"/>
</dbReference>
<dbReference type="GO" id="GO:0005737">
    <property type="term" value="C:cytoplasm"/>
    <property type="evidence" value="ECO:0007669"/>
    <property type="project" value="TreeGrafter"/>
</dbReference>
<organism evidence="4 5">
    <name type="scientific">Mycobacterium noviomagense</name>
    <dbReference type="NCBI Taxonomy" id="459858"/>
    <lineage>
        <taxon>Bacteria</taxon>
        <taxon>Bacillati</taxon>
        <taxon>Actinomycetota</taxon>
        <taxon>Actinomycetes</taxon>
        <taxon>Mycobacteriales</taxon>
        <taxon>Mycobacteriaceae</taxon>
        <taxon>Mycobacterium</taxon>
    </lineage>
</organism>
<accession>A0A7I7PBC3</accession>
<dbReference type="PROSITE" id="PS50043">
    <property type="entry name" value="HTH_LUXR_2"/>
    <property type="match status" value="1"/>
</dbReference>
<dbReference type="InterPro" id="IPR041664">
    <property type="entry name" value="AAA_16"/>
</dbReference>
<dbReference type="SUPFAM" id="SSF48452">
    <property type="entry name" value="TPR-like"/>
    <property type="match status" value="3"/>
</dbReference>
<evidence type="ECO:0000256" key="1">
    <source>
        <dbReference type="ARBA" id="ARBA00022741"/>
    </source>
</evidence>
<proteinExistence type="predicted"/>
<dbReference type="SUPFAM" id="SSF52540">
    <property type="entry name" value="P-loop containing nucleoside triphosphate hydrolases"/>
    <property type="match status" value="1"/>
</dbReference>
<dbReference type="InterPro" id="IPR011990">
    <property type="entry name" value="TPR-like_helical_dom_sf"/>
</dbReference>
<dbReference type="KEGG" id="mnv:MNVI_11470"/>
<feature type="domain" description="HTH luxR-type" evidence="3">
    <location>
        <begin position="863"/>
        <end position="928"/>
    </location>
</feature>
<protein>
    <submittedName>
        <fullName evidence="4">Transcriptional regulator</fullName>
    </submittedName>
</protein>